<organism evidence="2 3">
    <name type="scientific">Trichophyton rubrum</name>
    <name type="common">Athlete's foot fungus</name>
    <name type="synonym">Epidermophyton rubrum</name>
    <dbReference type="NCBI Taxonomy" id="5551"/>
    <lineage>
        <taxon>Eukaryota</taxon>
        <taxon>Fungi</taxon>
        <taxon>Dikarya</taxon>
        <taxon>Ascomycota</taxon>
        <taxon>Pezizomycotina</taxon>
        <taxon>Eurotiomycetes</taxon>
        <taxon>Eurotiomycetidae</taxon>
        <taxon>Onygenales</taxon>
        <taxon>Arthrodermataceae</taxon>
        <taxon>Trichophyton</taxon>
    </lineage>
</organism>
<proteinExistence type="predicted"/>
<dbReference type="OMA" id="RESWRME"/>
<evidence type="ECO:0000256" key="1">
    <source>
        <dbReference type="SAM" id="MobiDB-lite"/>
    </source>
</evidence>
<dbReference type="VEuPathDB" id="FungiDB:TERG_03164"/>
<name>A0A178EPQ8_TRIRU</name>
<evidence type="ECO:0000313" key="3">
    <source>
        <dbReference type="Proteomes" id="UP000243015"/>
    </source>
</evidence>
<dbReference type="EMBL" id="LHPM01000019">
    <property type="protein sequence ID" value="OAL62031.1"/>
    <property type="molecule type" value="Genomic_DNA"/>
</dbReference>
<feature type="compositionally biased region" description="Low complexity" evidence="1">
    <location>
        <begin position="1"/>
        <end position="14"/>
    </location>
</feature>
<sequence length="171" mass="20417">MSSTAPPSAHSATKSKGRVERSDGEECDPEEDKAEIKRHIAEVEGLIREGYEKWGLRQIKKEKKKAEKRESKEIREKIKERNMESKRLLKMQKEADKEWRRELRKESKEERKRVKEKEKGLKKELKMEKKMEKMKREWKRERRGGSWRTAEDSEQEASIASDCAVFNLRLD</sequence>
<gene>
    <name evidence="2" type="ORF">A7C99_6602</name>
</gene>
<accession>A0A178EPQ8</accession>
<reference evidence="2 3" key="1">
    <citation type="submission" date="2016-05" db="EMBL/GenBank/DDBJ databases">
        <title>Genome sequencing of Trichophyton rubrum CMCC(F)T1i isolated from hair.</title>
        <authorList>
            <person name="Zhan P."/>
            <person name="Tao Y."/>
            <person name="Liu W."/>
        </authorList>
    </citation>
    <scope>NUCLEOTIDE SEQUENCE [LARGE SCALE GENOMIC DNA]</scope>
    <source>
        <strain evidence="3">CMCC(F)T1i</strain>
    </source>
</reference>
<dbReference type="OrthoDB" id="10466526at2759"/>
<protein>
    <submittedName>
        <fullName evidence="2">Uncharacterized protein</fullName>
    </submittedName>
</protein>
<feature type="compositionally biased region" description="Basic and acidic residues" evidence="1">
    <location>
        <begin position="102"/>
        <end position="144"/>
    </location>
</feature>
<dbReference type="Proteomes" id="UP000243015">
    <property type="component" value="Unassembled WGS sequence"/>
</dbReference>
<evidence type="ECO:0000313" key="2">
    <source>
        <dbReference type="EMBL" id="OAL62031.1"/>
    </source>
</evidence>
<feature type="region of interest" description="Disordered" evidence="1">
    <location>
        <begin position="1"/>
        <end position="35"/>
    </location>
</feature>
<comment type="caution">
    <text evidence="2">The sequence shown here is derived from an EMBL/GenBank/DDBJ whole genome shotgun (WGS) entry which is preliminary data.</text>
</comment>
<feature type="region of interest" description="Disordered" evidence="1">
    <location>
        <begin position="102"/>
        <end position="158"/>
    </location>
</feature>
<dbReference type="AlphaFoldDB" id="A0A178EPQ8"/>